<dbReference type="InterPro" id="IPR026891">
    <property type="entry name" value="Fn3-like"/>
</dbReference>
<feature type="chain" id="PRO_5002719595" evidence="3">
    <location>
        <begin position="21"/>
        <end position="910"/>
    </location>
</feature>
<dbReference type="KEGG" id="tle:Tlet_1036"/>
<reference evidence="5 6" key="2">
    <citation type="journal article" date="2009" name="Proc. Natl. Acad. Sci. U.S.A.">
        <title>On the chimeric nature, thermophilic origin, and phylogenetic placement of the Thermotogales.</title>
        <authorList>
            <person name="Zhaxybayeva O."/>
            <person name="Swithers K.S."/>
            <person name="Lapierre P."/>
            <person name="Fournier G.P."/>
            <person name="Bickhart D.M."/>
            <person name="DeBoy R.T."/>
            <person name="Nelson K.E."/>
            <person name="Nesbo C.L."/>
            <person name="Doolittle W.F."/>
            <person name="Gogarten J.P."/>
            <person name="Noll K.M."/>
        </authorList>
    </citation>
    <scope>NUCLEOTIDE SEQUENCE [LARGE SCALE GENOMIC DNA]</scope>
    <source>
        <strain evidence="6">ATCC BAA-301 / DSM 14385 / NBRC 107922 / TMO</strain>
    </source>
</reference>
<comment type="similarity">
    <text evidence="1">Belongs to the glycosyl hydrolase 3 family.</text>
</comment>
<dbReference type="PRINTS" id="PR00133">
    <property type="entry name" value="GLHYDRLASE3"/>
</dbReference>
<evidence type="ECO:0000256" key="2">
    <source>
        <dbReference type="ARBA" id="ARBA00022801"/>
    </source>
</evidence>
<feature type="signal peptide" evidence="3">
    <location>
        <begin position="1"/>
        <end position="20"/>
    </location>
</feature>
<sequence precursor="true">MWGKKVWIFLLVFIATVSFSAEKVSTPIVSVESGTYDFPQFAFVNVETPGAVVYYTTDGTDPLTSSTRRTLRWYININTSMTLKVAAVKNGMEPSDVVTYNYLIRVMAPKVSPGAGEWKQLPEKIVLSTTTPGATIYYTTDGSEPTRHSNKYTDPIILERGKLNVIKAIAVKDDGSPDSYVATFEYRENPNLILLTDVLKPNANIDYVIEKVILEMTLDEKVRMVWGAATSQLGAAGNTYAIPRLGITSMELADGPAGLRLGMLGSGGHEATAWPNPMMLASTWNEEIVEKIGAAIASEAKYYGIDIMLGPGMNIHRDPLGGRVFEYYSEDPHVTGKIAAAWIKGLQENGVGATMKHYAANNAENNRMNINEIISERALREIYLRGYEIAIEEADPWAAMGAYNKVNGTWCTENEYLNKMLKDVFGFKGLLMSDWGAYHNPVAYKYGFDLNTPGGETRLPGPDSLKEAINQGIISQKDLDRAIAAILKIVIKTDTFKKQIYDKSVFAARQKLDPSLANKHAALSKEAALEGIVLLKNDYTLPLKDVNTVALIGQLAYKSELPSGWGSPIKGMYFEGGGSAAVVVDFEEVVTLVEALTSGGLNVLQKTENGDYLGEKMSKKDAIYAAENSDVALILIGRPGTEGADNTPESMKLTEEEFGMIRNVSEAYHDLGKKVVVLLNVALPIEVDDWDDYVDAILYIGLPGTYGATAVTDILVGKTNPSGKLVDSWPVKYEYAPTYGTMPKTDTVEMTYSEDIYVGYRYYDLHPEKVKYPFGYGLSYTKFSYESILLSNKIFNISNKNEKITVTVSVRNIGEMAGKEVVQLYVRANDSSIARPYKELKGFAKTKLLNPGESEQITFVIDSRDLAYFDETVHEWIVEPGMYTIIVGGTSDNSVLENEGVCAQILAIRE</sequence>
<protein>
    <submittedName>
        <fullName evidence="5">Beta-glucosidase</fullName>
        <ecNumber evidence="5">3.2.1.21</ecNumber>
    </submittedName>
</protein>
<evidence type="ECO:0000256" key="3">
    <source>
        <dbReference type="SAM" id="SignalP"/>
    </source>
</evidence>
<dbReference type="Proteomes" id="UP000002016">
    <property type="component" value="Chromosome"/>
</dbReference>
<dbReference type="EMBL" id="CP000812">
    <property type="protein sequence ID" value="ABV33602.1"/>
    <property type="molecule type" value="Genomic_DNA"/>
</dbReference>
<gene>
    <name evidence="5" type="ordered locus">Tlet_1036</name>
</gene>
<dbReference type="GO" id="GO:0008422">
    <property type="term" value="F:beta-glucosidase activity"/>
    <property type="evidence" value="ECO:0007669"/>
    <property type="project" value="UniProtKB-EC"/>
</dbReference>
<dbReference type="SUPFAM" id="SSF52279">
    <property type="entry name" value="Beta-D-glucan exohydrolase, C-terminal domain"/>
    <property type="match status" value="1"/>
</dbReference>
<keyword evidence="3" id="KW-0732">Signal</keyword>
<proteinExistence type="inferred from homology"/>
<keyword evidence="2 5" id="KW-0378">Hydrolase</keyword>
<dbReference type="Pfam" id="PF01915">
    <property type="entry name" value="Glyco_hydro_3_C"/>
    <property type="match status" value="1"/>
</dbReference>
<dbReference type="PANTHER" id="PTHR42715:SF10">
    <property type="entry name" value="BETA-GLUCOSIDASE"/>
    <property type="match status" value="1"/>
</dbReference>
<dbReference type="InterPro" id="IPR036881">
    <property type="entry name" value="Glyco_hydro_3_C_sf"/>
</dbReference>
<dbReference type="HOGENOM" id="CLU_004542_4_1_0"/>
<evidence type="ECO:0000256" key="1">
    <source>
        <dbReference type="ARBA" id="ARBA00005336"/>
    </source>
</evidence>
<dbReference type="InterPro" id="IPR017853">
    <property type="entry name" value="GH"/>
</dbReference>
<dbReference type="InterPro" id="IPR059177">
    <property type="entry name" value="GH29D-like_dom"/>
</dbReference>
<dbReference type="CAZy" id="GH3">
    <property type="family name" value="Glycoside Hydrolase Family 3"/>
</dbReference>
<dbReference type="eggNOG" id="COG1472">
    <property type="taxonomic scope" value="Bacteria"/>
</dbReference>
<dbReference type="Gene3D" id="3.20.20.300">
    <property type="entry name" value="Glycoside hydrolase, family 3, N-terminal domain"/>
    <property type="match status" value="1"/>
</dbReference>
<dbReference type="Gene3D" id="2.60.40.10">
    <property type="entry name" value="Immunoglobulins"/>
    <property type="match status" value="1"/>
</dbReference>
<dbReference type="Pfam" id="PF00933">
    <property type="entry name" value="Glyco_hydro_3"/>
    <property type="match status" value="1"/>
</dbReference>
<dbReference type="InterPro" id="IPR036962">
    <property type="entry name" value="Glyco_hydro_3_N_sf"/>
</dbReference>
<dbReference type="InterPro" id="IPR001764">
    <property type="entry name" value="Glyco_hydro_3_N"/>
</dbReference>
<dbReference type="Pfam" id="PF13290">
    <property type="entry name" value="CHB_HEX_C_1"/>
    <property type="match status" value="2"/>
</dbReference>
<evidence type="ECO:0000259" key="4">
    <source>
        <dbReference type="SMART" id="SM01217"/>
    </source>
</evidence>
<dbReference type="Gene3D" id="3.40.50.1700">
    <property type="entry name" value="Glycoside hydrolase family 3 C-terminal domain"/>
    <property type="match status" value="1"/>
</dbReference>
<dbReference type="STRING" id="416591.Tlet_1036"/>
<dbReference type="PANTHER" id="PTHR42715">
    <property type="entry name" value="BETA-GLUCOSIDASE"/>
    <property type="match status" value="1"/>
</dbReference>
<feature type="domain" description="Fibronectin type III-like" evidence="4">
    <location>
        <begin position="820"/>
        <end position="891"/>
    </location>
</feature>
<dbReference type="OrthoDB" id="9805821at2"/>
<organism evidence="5 6">
    <name type="scientific">Pseudothermotoga lettingae (strain ATCC BAA-301 / DSM 14385 / NBRC 107922 / TMO)</name>
    <name type="common">Thermotoga lettingae</name>
    <dbReference type="NCBI Taxonomy" id="416591"/>
    <lineage>
        <taxon>Bacteria</taxon>
        <taxon>Thermotogati</taxon>
        <taxon>Thermotogota</taxon>
        <taxon>Thermotogae</taxon>
        <taxon>Thermotogales</taxon>
        <taxon>Thermotogaceae</taxon>
        <taxon>Pseudothermotoga</taxon>
    </lineage>
</organism>
<dbReference type="InterPro" id="IPR013783">
    <property type="entry name" value="Ig-like_fold"/>
</dbReference>
<dbReference type="InterPro" id="IPR002772">
    <property type="entry name" value="Glyco_hydro_3_C"/>
</dbReference>
<keyword evidence="5" id="KW-0326">Glycosidase</keyword>
<dbReference type="SUPFAM" id="SSF51445">
    <property type="entry name" value="(Trans)glycosidases"/>
    <property type="match status" value="1"/>
</dbReference>
<keyword evidence="6" id="KW-1185">Reference proteome</keyword>
<dbReference type="RefSeq" id="WP_012003083.1">
    <property type="nucleotide sequence ID" value="NC_009828.1"/>
</dbReference>
<dbReference type="Pfam" id="PF14310">
    <property type="entry name" value="Fn3-like"/>
    <property type="match status" value="1"/>
</dbReference>
<dbReference type="FunFam" id="2.60.40.10:FF:000495">
    <property type="entry name" value="Periplasmic beta-glucosidase"/>
    <property type="match status" value="1"/>
</dbReference>
<evidence type="ECO:0000313" key="5">
    <source>
        <dbReference type="EMBL" id="ABV33602.1"/>
    </source>
</evidence>
<dbReference type="AlphaFoldDB" id="A8F618"/>
<dbReference type="SMART" id="SM01217">
    <property type="entry name" value="Fn3_like"/>
    <property type="match status" value="1"/>
</dbReference>
<evidence type="ECO:0000313" key="6">
    <source>
        <dbReference type="Proteomes" id="UP000002016"/>
    </source>
</evidence>
<dbReference type="EC" id="3.2.1.21" evidence="5"/>
<dbReference type="InterPro" id="IPR050288">
    <property type="entry name" value="Cellulose_deg_GH3"/>
</dbReference>
<dbReference type="GO" id="GO:0005975">
    <property type="term" value="P:carbohydrate metabolic process"/>
    <property type="evidence" value="ECO:0007669"/>
    <property type="project" value="InterPro"/>
</dbReference>
<reference evidence="5 6" key="1">
    <citation type="submission" date="2007-08" db="EMBL/GenBank/DDBJ databases">
        <title>Complete sequence of Thermotoga lettingae TMO.</title>
        <authorList>
            <consortium name="US DOE Joint Genome Institute"/>
            <person name="Copeland A."/>
            <person name="Lucas S."/>
            <person name="Lapidus A."/>
            <person name="Barry K."/>
            <person name="Glavina del Rio T."/>
            <person name="Dalin E."/>
            <person name="Tice H."/>
            <person name="Pitluck S."/>
            <person name="Foster B."/>
            <person name="Bruce D."/>
            <person name="Schmutz J."/>
            <person name="Larimer F."/>
            <person name="Land M."/>
            <person name="Hauser L."/>
            <person name="Kyrpides N."/>
            <person name="Mikhailova N."/>
            <person name="Nelson K."/>
            <person name="Gogarten J.P."/>
            <person name="Noll K."/>
            <person name="Richardson P."/>
        </authorList>
    </citation>
    <scope>NUCLEOTIDE SEQUENCE [LARGE SCALE GENOMIC DNA]</scope>
    <source>
        <strain evidence="6">ATCC BAA-301 / DSM 14385 / NBRC 107922 / TMO</strain>
    </source>
</reference>
<name>A8F618_PSELT</name>
<accession>A8F618</accession>